<evidence type="ECO:0000256" key="2">
    <source>
        <dbReference type="ARBA" id="ARBA00022475"/>
    </source>
</evidence>
<dbReference type="InterPro" id="IPR050250">
    <property type="entry name" value="Macrolide_Exporter_MacB"/>
</dbReference>
<dbReference type="InterPro" id="IPR025857">
    <property type="entry name" value="MacB_PCD"/>
</dbReference>
<evidence type="ECO:0000259" key="8">
    <source>
        <dbReference type="Pfam" id="PF12704"/>
    </source>
</evidence>
<evidence type="ECO:0000259" key="7">
    <source>
        <dbReference type="Pfam" id="PF02687"/>
    </source>
</evidence>
<evidence type="ECO:0000256" key="6">
    <source>
        <dbReference type="SAM" id="Phobius"/>
    </source>
</evidence>
<keyword evidence="10" id="KW-1185">Reference proteome</keyword>
<dbReference type="Pfam" id="PF12704">
    <property type="entry name" value="MacB_PCD"/>
    <property type="match status" value="2"/>
</dbReference>
<feature type="transmembrane region" description="Helical" evidence="6">
    <location>
        <begin position="686"/>
        <end position="711"/>
    </location>
</feature>
<comment type="subcellular location">
    <subcellularLocation>
        <location evidence="1">Cell membrane</location>
        <topology evidence="1">Multi-pass membrane protein</topology>
    </subcellularLocation>
</comment>
<evidence type="ECO:0000313" key="9">
    <source>
        <dbReference type="EMBL" id="NIJ51820.1"/>
    </source>
</evidence>
<accession>A0ABX0UJE8</accession>
<organism evidence="9 10">
    <name type="scientific">Dyadobacter arcticus</name>
    <dbReference type="NCBI Taxonomy" id="1078754"/>
    <lineage>
        <taxon>Bacteria</taxon>
        <taxon>Pseudomonadati</taxon>
        <taxon>Bacteroidota</taxon>
        <taxon>Cytophagia</taxon>
        <taxon>Cytophagales</taxon>
        <taxon>Spirosomataceae</taxon>
        <taxon>Dyadobacter</taxon>
    </lineage>
</organism>
<dbReference type="InterPro" id="IPR003838">
    <property type="entry name" value="ABC3_permease_C"/>
</dbReference>
<feature type="transmembrane region" description="Helical" evidence="6">
    <location>
        <begin position="298"/>
        <end position="321"/>
    </location>
</feature>
<feature type="transmembrane region" description="Helical" evidence="6">
    <location>
        <begin position="394"/>
        <end position="420"/>
    </location>
</feature>
<dbReference type="PANTHER" id="PTHR30572:SF18">
    <property type="entry name" value="ABC-TYPE MACROLIDE FAMILY EXPORT SYSTEM PERMEASE COMPONENT 2"/>
    <property type="match status" value="1"/>
</dbReference>
<dbReference type="EMBL" id="JAASQJ010000001">
    <property type="protein sequence ID" value="NIJ51820.1"/>
    <property type="molecule type" value="Genomic_DNA"/>
</dbReference>
<feature type="transmembrane region" description="Helical" evidence="6">
    <location>
        <begin position="21"/>
        <end position="41"/>
    </location>
</feature>
<evidence type="ECO:0000256" key="1">
    <source>
        <dbReference type="ARBA" id="ARBA00004651"/>
    </source>
</evidence>
<gene>
    <name evidence="9" type="ORF">FHS68_000976</name>
</gene>
<evidence type="ECO:0000256" key="5">
    <source>
        <dbReference type="ARBA" id="ARBA00023136"/>
    </source>
</evidence>
<keyword evidence="4 6" id="KW-1133">Transmembrane helix</keyword>
<reference evidence="9 10" key="1">
    <citation type="submission" date="2020-03" db="EMBL/GenBank/DDBJ databases">
        <title>Genomic Encyclopedia of Type Strains, Phase IV (KMG-IV): sequencing the most valuable type-strain genomes for metagenomic binning, comparative biology and taxonomic classification.</title>
        <authorList>
            <person name="Goeker M."/>
        </authorList>
    </citation>
    <scope>NUCLEOTIDE SEQUENCE [LARGE SCALE GENOMIC DNA]</scope>
    <source>
        <strain evidence="9 10">DSM 102865</strain>
    </source>
</reference>
<keyword evidence="5 6" id="KW-0472">Membrane</keyword>
<feature type="transmembrane region" description="Helical" evidence="6">
    <location>
        <begin position="443"/>
        <end position="463"/>
    </location>
</feature>
<comment type="caution">
    <text evidence="9">The sequence shown here is derived from an EMBL/GenBank/DDBJ whole genome shotgun (WGS) entry which is preliminary data.</text>
</comment>
<protein>
    <submittedName>
        <fullName evidence="9">Permease</fullName>
    </submittedName>
</protein>
<feature type="transmembrane region" description="Helical" evidence="6">
    <location>
        <begin position="771"/>
        <end position="793"/>
    </location>
</feature>
<keyword evidence="3 6" id="KW-0812">Transmembrane</keyword>
<feature type="domain" description="ABC3 transporter permease C-terminal" evidence="7">
    <location>
        <begin position="690"/>
        <end position="803"/>
    </location>
</feature>
<feature type="domain" description="MacB-like periplasmic core" evidence="8">
    <location>
        <begin position="20"/>
        <end position="253"/>
    </location>
</feature>
<feature type="domain" description="MacB-like periplasmic core" evidence="8">
    <location>
        <begin position="450"/>
        <end position="628"/>
    </location>
</feature>
<feature type="transmembrane region" description="Helical" evidence="6">
    <location>
        <begin position="350"/>
        <end position="374"/>
    </location>
</feature>
<evidence type="ECO:0000256" key="4">
    <source>
        <dbReference type="ARBA" id="ARBA00022989"/>
    </source>
</evidence>
<name>A0ABX0UJE8_9BACT</name>
<sequence>MFKNHLKIAFRTLLRYRNYTILNVLGLSVGVAACLLLYVVYTYESGFDTFHKNYDQIYRIARKTEFLTGQIDYTPGNPLPYEAALKVDIPQMGTIVPVYGTLDPQVTVLGKDADSQTTDKKFKEEDEGIATVPEFFDLFDYAWLTGSKSVLKEPNVIVLSQRKAEKYFGKWQDAVGQYLKINNKTIMKVGGILENPPLNTDMPVDIVVSYESKRKQPLSFGWGGFDNWGSTSSNDQLFVLLPKNVSVKTIENQFPGFITKHYKDEKSNSKVSQFLTPLSEQHYDGRLNNFTGHSISRGVLWTLVVIGILIISMACINFINLATVQSARRSREVGVRKVLGSSRPELISQFLSETVLIVGLSVALGIVIAILSMPLLSLISEVPAELPVISNPEIWLFVLALSLLVSFVAGFYPAIVMSGFQPIEAIKSRVANRSLGGVSLQKLLIVLQFGVSQILVVGTIVTVTQMDFVSKLDLGFVKEGVYSVNLDEAYTSRFQSFKNELLQNPDIQSVSFSSDVPSSSNNWSSNFAFGNKGTDEDFQISNKFADQDYFETFGLQFAAGKAYERGDSTGSCVVNETFLRKVGIKDPKQGVGMNVKIGGGKWQPIVGVVKDFKDHSAREAIAPIMIIPGPQYYWQGGIKIRTGNISKAVESIEKAYASVFPEVAIQGKFFDTSIEDFYKQERQITLLYQIFAGLSIFIACLGLFGLATFMAQQRMKEIGVRKVLGASVAGIVGLLSKDFLILVFIAILLASPVAWYLMDKWLQDFEYKVAISWWMFASGAAMAIFIAFATVSFQSIKAALMNPVKSLRSE</sequence>
<dbReference type="Pfam" id="PF02687">
    <property type="entry name" value="FtsX"/>
    <property type="match status" value="2"/>
</dbReference>
<evidence type="ECO:0000313" key="10">
    <source>
        <dbReference type="Proteomes" id="UP001179181"/>
    </source>
</evidence>
<dbReference type="RefSeq" id="WP_167267721.1">
    <property type="nucleotide sequence ID" value="NZ_JAASQJ010000001.1"/>
</dbReference>
<dbReference type="PANTHER" id="PTHR30572">
    <property type="entry name" value="MEMBRANE COMPONENT OF TRANSPORTER-RELATED"/>
    <property type="match status" value="1"/>
</dbReference>
<evidence type="ECO:0000256" key="3">
    <source>
        <dbReference type="ARBA" id="ARBA00022692"/>
    </source>
</evidence>
<feature type="transmembrane region" description="Helical" evidence="6">
    <location>
        <begin position="723"/>
        <end position="751"/>
    </location>
</feature>
<dbReference type="Proteomes" id="UP001179181">
    <property type="component" value="Unassembled WGS sequence"/>
</dbReference>
<proteinExistence type="predicted"/>
<feature type="domain" description="ABC3 transporter permease C-terminal" evidence="7">
    <location>
        <begin position="305"/>
        <end position="421"/>
    </location>
</feature>
<dbReference type="PROSITE" id="PS51257">
    <property type="entry name" value="PROKAR_LIPOPROTEIN"/>
    <property type="match status" value="1"/>
</dbReference>
<keyword evidence="2" id="KW-1003">Cell membrane</keyword>